<name>A0ABU5HG86_9BACT</name>
<sequence>MGDELVQFRARCGDLVGQLLESDSLRRPSVFRGGARLPILLYDAASQRGDLPQVRGRYSMEANQLLDLVKRYNENREYITNEETAKMALVVPFIRLLGYDPNIPKEVRLEYAAEFTQGDGKRLQDRMDFAIFDQTGAKPLMVIETKPLGTDLMAKSQQLARYIAQMADLHFGIITDGCHYLFFGDLENPNQMDREPFFSFSLEDTKTDWSKVAKFLSKFSRESFNAETLVTDAENSRYRQAMIDRLSAALRSPADNEGFMRWLTEEVYKGKRTGAVMTRLGEVAKEAIEPALLRVMGDDFLEKLKERIQRLRDTGEATGEPAQNVIKPESARPFEEVKGAVAEEKQRMAIETTQEELDFFGLIRDICVKGGANPEEILYRDTTAYFNISYRKPTKWFLRFFSNAKRKSIVTWVPAEEAKQLVSGFAIEEAPVAFGLSRVYIENIAQIWALKSLVLRSLELSKASKDEAPVEAAAPVKEAPPA</sequence>
<evidence type="ECO:0000313" key="3">
    <source>
        <dbReference type="Proteomes" id="UP001291309"/>
    </source>
</evidence>
<dbReference type="InterPro" id="IPR029464">
    <property type="entry name" value="HSDR_N"/>
</dbReference>
<organism evidence="2 3">
    <name type="scientific">Hyalangium rubrum</name>
    <dbReference type="NCBI Taxonomy" id="3103134"/>
    <lineage>
        <taxon>Bacteria</taxon>
        <taxon>Pseudomonadati</taxon>
        <taxon>Myxococcota</taxon>
        <taxon>Myxococcia</taxon>
        <taxon>Myxococcales</taxon>
        <taxon>Cystobacterineae</taxon>
        <taxon>Archangiaceae</taxon>
        <taxon>Hyalangium</taxon>
    </lineage>
</organism>
<feature type="domain" description="Type I restriction enzyme R protein N-terminal" evidence="1">
    <location>
        <begin position="105"/>
        <end position="184"/>
    </location>
</feature>
<dbReference type="EMBL" id="JAXIVS010000019">
    <property type="protein sequence ID" value="MDY7232376.1"/>
    <property type="molecule type" value="Genomic_DNA"/>
</dbReference>
<accession>A0ABU5HG86</accession>
<evidence type="ECO:0000313" key="2">
    <source>
        <dbReference type="EMBL" id="MDY7232376.1"/>
    </source>
</evidence>
<gene>
    <name evidence="2" type="ORF">SYV04_38665</name>
</gene>
<reference evidence="2 3" key="1">
    <citation type="submission" date="2023-12" db="EMBL/GenBank/DDBJ databases">
        <title>the genome sequence of Hyalangium sp. s54d21.</title>
        <authorList>
            <person name="Zhang X."/>
        </authorList>
    </citation>
    <scope>NUCLEOTIDE SEQUENCE [LARGE SCALE GENOMIC DNA]</scope>
    <source>
        <strain evidence="3">s54d21</strain>
    </source>
</reference>
<proteinExistence type="predicted"/>
<comment type="caution">
    <text evidence="2">The sequence shown here is derived from an EMBL/GenBank/DDBJ whole genome shotgun (WGS) entry which is preliminary data.</text>
</comment>
<dbReference type="Proteomes" id="UP001291309">
    <property type="component" value="Unassembled WGS sequence"/>
</dbReference>
<keyword evidence="3" id="KW-1185">Reference proteome</keyword>
<dbReference type="Pfam" id="PF13588">
    <property type="entry name" value="HSDR_N_2"/>
    <property type="match status" value="1"/>
</dbReference>
<dbReference type="RefSeq" id="WP_321551083.1">
    <property type="nucleotide sequence ID" value="NZ_JAXIVS010000019.1"/>
</dbReference>
<evidence type="ECO:0000259" key="1">
    <source>
        <dbReference type="Pfam" id="PF13588"/>
    </source>
</evidence>
<protein>
    <submittedName>
        <fullName evidence="2">Type I restriction enzyme HsdR N-terminal domain-containing protein</fullName>
    </submittedName>
</protein>